<dbReference type="AlphaFoldDB" id="A0A975TBZ6"/>
<accession>A0A975TBZ6</accession>
<protein>
    <submittedName>
        <fullName evidence="1">Uncharacterized protein</fullName>
    </submittedName>
</protein>
<dbReference type="EMBL" id="CP021056">
    <property type="protein sequence ID" value="QXE25945.1"/>
    <property type="molecule type" value="Genomic_DNA"/>
</dbReference>
<keyword evidence="2" id="KW-1185">Reference proteome</keyword>
<evidence type="ECO:0000313" key="1">
    <source>
        <dbReference type="EMBL" id="QXE25945.1"/>
    </source>
</evidence>
<sequence>MLGFLPSTQPTQYRIKPDGVGILFAKLIQIKYTTA</sequence>
<reference evidence="1" key="1">
    <citation type="submission" date="2017-04" db="EMBL/GenBank/DDBJ databases">
        <title>Genome deletions in a multicellular cyanobacterial endosymbiont for morphological adaptation in marine diatoms.</title>
        <authorList>
            <person name="Wang Y."/>
            <person name="Gao H."/>
            <person name="Li R."/>
            <person name="Xu X."/>
        </authorList>
    </citation>
    <scope>NUCLEOTIDE SEQUENCE</scope>
    <source>
        <strain evidence="1">FACHB 800</strain>
    </source>
</reference>
<dbReference type="KEGG" id="rsin:B6N60_04667"/>
<gene>
    <name evidence="1" type="ORF">B6N60_04667</name>
</gene>
<name>A0A975TBZ6_9NOST</name>
<organism evidence="1 2">
    <name type="scientific">Richelia sinica FACHB-800</name>
    <dbReference type="NCBI Taxonomy" id="1357546"/>
    <lineage>
        <taxon>Bacteria</taxon>
        <taxon>Bacillati</taxon>
        <taxon>Cyanobacteriota</taxon>
        <taxon>Cyanophyceae</taxon>
        <taxon>Nostocales</taxon>
        <taxon>Nostocaceae</taxon>
        <taxon>Richelia</taxon>
    </lineage>
</organism>
<evidence type="ECO:0000313" key="2">
    <source>
        <dbReference type="Proteomes" id="UP000683511"/>
    </source>
</evidence>
<proteinExistence type="predicted"/>
<dbReference type="Proteomes" id="UP000683511">
    <property type="component" value="Chromosome"/>
</dbReference>